<sequence length="19" mass="2360">MQLYLLRPLERVLTMKEIL</sequence>
<dbReference type="AlphaFoldDB" id="A0A2P2NIH2"/>
<organism evidence="1">
    <name type="scientific">Rhizophora mucronata</name>
    <name type="common">Asiatic mangrove</name>
    <dbReference type="NCBI Taxonomy" id="61149"/>
    <lineage>
        <taxon>Eukaryota</taxon>
        <taxon>Viridiplantae</taxon>
        <taxon>Streptophyta</taxon>
        <taxon>Embryophyta</taxon>
        <taxon>Tracheophyta</taxon>
        <taxon>Spermatophyta</taxon>
        <taxon>Magnoliopsida</taxon>
        <taxon>eudicotyledons</taxon>
        <taxon>Gunneridae</taxon>
        <taxon>Pentapetalae</taxon>
        <taxon>rosids</taxon>
        <taxon>fabids</taxon>
        <taxon>Malpighiales</taxon>
        <taxon>Rhizophoraceae</taxon>
        <taxon>Rhizophora</taxon>
    </lineage>
</organism>
<dbReference type="EMBL" id="GGEC01061791">
    <property type="protein sequence ID" value="MBX42275.1"/>
    <property type="molecule type" value="Transcribed_RNA"/>
</dbReference>
<accession>A0A2P2NIH2</accession>
<protein>
    <submittedName>
        <fullName evidence="1">Uncharacterized protein</fullName>
    </submittedName>
</protein>
<reference evidence="1" key="1">
    <citation type="submission" date="2018-02" db="EMBL/GenBank/DDBJ databases">
        <title>Rhizophora mucronata_Transcriptome.</title>
        <authorList>
            <person name="Meera S.P."/>
            <person name="Sreeshan A."/>
            <person name="Augustine A."/>
        </authorList>
    </citation>
    <scope>NUCLEOTIDE SEQUENCE</scope>
    <source>
        <tissue evidence="1">Leaf</tissue>
    </source>
</reference>
<evidence type="ECO:0000313" key="1">
    <source>
        <dbReference type="EMBL" id="MBX42275.1"/>
    </source>
</evidence>
<proteinExistence type="predicted"/>
<name>A0A2P2NIH2_RHIMU</name>